<dbReference type="HOGENOM" id="CLU_000604_1_22_9"/>
<dbReference type="Proteomes" id="UP000005753">
    <property type="component" value="Chromosome"/>
</dbReference>
<dbReference type="Gene3D" id="3.40.50.300">
    <property type="entry name" value="P-loop containing nucleotide triphosphate hydrolases"/>
    <property type="match status" value="1"/>
</dbReference>
<dbReference type="GO" id="GO:0016887">
    <property type="term" value="F:ATP hydrolysis activity"/>
    <property type="evidence" value="ECO:0007669"/>
    <property type="project" value="InterPro"/>
</dbReference>
<name>I5AWN8_EUBC6</name>
<reference evidence="6 7" key="2">
    <citation type="submission" date="2012-02" db="EMBL/GenBank/DDBJ databases">
        <title>Improved High-Quality Draft sequence of Eubacterium cellulosolvens 6.</title>
        <authorList>
            <consortium name="US DOE Joint Genome Institute"/>
            <person name="Lucas S."/>
            <person name="Han J."/>
            <person name="Lapidus A."/>
            <person name="Cheng J.-F."/>
            <person name="Goodwin L."/>
            <person name="Pitluck S."/>
            <person name="Peters L."/>
            <person name="Mikhailova N."/>
            <person name="Gu W."/>
            <person name="Detter J.C."/>
            <person name="Han C."/>
            <person name="Tapia R."/>
            <person name="Land M."/>
            <person name="Hauser L."/>
            <person name="Kyrpides N."/>
            <person name="Ivanova N."/>
            <person name="Pagani I."/>
            <person name="Johnson E."/>
            <person name="Mukhopadhyay B."/>
            <person name="Anderson I."/>
            <person name="Woyke T."/>
        </authorList>
    </citation>
    <scope>NUCLEOTIDE SEQUENCE [LARGE SCALE GENOMIC DNA]</scope>
    <source>
        <strain evidence="6 7">6</strain>
    </source>
</reference>
<accession>I5AWN8</accession>
<dbReference type="EMBL" id="CM001487">
    <property type="protein sequence ID" value="EIM58211.1"/>
    <property type="molecule type" value="Genomic_DNA"/>
</dbReference>
<dbReference type="STRING" id="633697.EubceDRAFT1_2487"/>
<keyword evidence="2" id="KW-0813">Transport</keyword>
<keyword evidence="3" id="KW-0547">Nucleotide-binding</keyword>
<evidence type="ECO:0000256" key="4">
    <source>
        <dbReference type="ARBA" id="ARBA00022840"/>
    </source>
</evidence>
<dbReference type="InterPro" id="IPR003593">
    <property type="entry name" value="AAA+_ATPase"/>
</dbReference>
<evidence type="ECO:0000259" key="5">
    <source>
        <dbReference type="PROSITE" id="PS50893"/>
    </source>
</evidence>
<reference evidence="6 7" key="1">
    <citation type="submission" date="2010-08" db="EMBL/GenBank/DDBJ databases">
        <authorList>
            <consortium name="US DOE Joint Genome Institute (JGI-PGF)"/>
            <person name="Lucas S."/>
            <person name="Copeland A."/>
            <person name="Lapidus A."/>
            <person name="Cheng J.-F."/>
            <person name="Bruce D."/>
            <person name="Goodwin L."/>
            <person name="Pitluck S."/>
            <person name="Land M.L."/>
            <person name="Hauser L."/>
            <person name="Chang Y.-J."/>
            <person name="Anderson I.J."/>
            <person name="Johnson E."/>
            <person name="Mulhopadhyay B."/>
            <person name="Kyrpides N."/>
            <person name="Woyke T.J."/>
        </authorList>
    </citation>
    <scope>NUCLEOTIDE SEQUENCE [LARGE SCALE GENOMIC DNA]</scope>
    <source>
        <strain evidence="6 7">6</strain>
    </source>
</reference>
<gene>
    <name evidence="6" type="ORF">EubceDRAFT1_2487</name>
</gene>
<dbReference type="PANTHER" id="PTHR42798:SF2">
    <property type="entry name" value="ABC TRANSPORTER ATP-BINDING PROTEIN MG467-RELATED"/>
    <property type="match status" value="1"/>
</dbReference>
<evidence type="ECO:0000313" key="7">
    <source>
        <dbReference type="Proteomes" id="UP000005753"/>
    </source>
</evidence>
<keyword evidence="7" id="KW-1185">Reference proteome</keyword>
<dbReference type="SMART" id="SM00382">
    <property type="entry name" value="AAA"/>
    <property type="match status" value="1"/>
</dbReference>
<proteinExistence type="inferred from homology"/>
<dbReference type="Pfam" id="PF00005">
    <property type="entry name" value="ABC_tran"/>
    <property type="match status" value="1"/>
</dbReference>
<feature type="domain" description="ABC transporter" evidence="5">
    <location>
        <begin position="3"/>
        <end position="232"/>
    </location>
</feature>
<comment type="similarity">
    <text evidence="1">Belongs to the ABC transporter superfamily.</text>
</comment>
<dbReference type="PROSITE" id="PS50893">
    <property type="entry name" value="ABC_TRANSPORTER_2"/>
    <property type="match status" value="1"/>
</dbReference>
<dbReference type="GO" id="GO:0005524">
    <property type="term" value="F:ATP binding"/>
    <property type="evidence" value="ECO:0007669"/>
    <property type="project" value="UniProtKB-KW"/>
</dbReference>
<dbReference type="InterPro" id="IPR017911">
    <property type="entry name" value="MacB-like_ATP-bd"/>
</dbReference>
<dbReference type="eggNOG" id="COG1136">
    <property type="taxonomic scope" value="Bacteria"/>
</dbReference>
<dbReference type="InterPro" id="IPR027417">
    <property type="entry name" value="P-loop_NTPase"/>
</dbReference>
<evidence type="ECO:0000256" key="1">
    <source>
        <dbReference type="ARBA" id="ARBA00005417"/>
    </source>
</evidence>
<evidence type="ECO:0000256" key="2">
    <source>
        <dbReference type="ARBA" id="ARBA00022448"/>
    </source>
</evidence>
<sequence length="232" mass="25388">MFIEVKNAVKKYGKGDALVYALNKASAGIEEGEICVILGPSGSGKSTLLNILGGLDSPDSGSVTIDGKEITGLKPKQLTEYRRTDVGFVFQFYNLIPDLTVRENIEVVSDITPNALDTDGVMKALGIDKYKTRFPRELSGGQQQRTAIGRALVKNPKILLCDELTGALDSKSSAAVLEYIEKVNEEYGTTVIIITHNEDIRFMADRIIRIKDGKVVLNEKNKNKIPSEKIAL</sequence>
<evidence type="ECO:0000256" key="3">
    <source>
        <dbReference type="ARBA" id="ARBA00022741"/>
    </source>
</evidence>
<dbReference type="GO" id="GO:0022857">
    <property type="term" value="F:transmembrane transporter activity"/>
    <property type="evidence" value="ECO:0007669"/>
    <property type="project" value="UniProtKB-ARBA"/>
</dbReference>
<dbReference type="AlphaFoldDB" id="I5AWN8"/>
<dbReference type="FunFam" id="3.40.50.300:FF:000032">
    <property type="entry name" value="Export ABC transporter ATP-binding protein"/>
    <property type="match status" value="1"/>
</dbReference>
<dbReference type="PANTHER" id="PTHR42798">
    <property type="entry name" value="LIPOPROTEIN-RELEASING SYSTEM ATP-BINDING PROTEIN LOLD"/>
    <property type="match status" value="1"/>
</dbReference>
<protein>
    <submittedName>
        <fullName evidence="6">ABC-type antimicrobial peptide transport system, ATPase component</fullName>
    </submittedName>
</protein>
<dbReference type="GO" id="GO:0098796">
    <property type="term" value="C:membrane protein complex"/>
    <property type="evidence" value="ECO:0007669"/>
    <property type="project" value="UniProtKB-ARBA"/>
</dbReference>
<dbReference type="InterPro" id="IPR003439">
    <property type="entry name" value="ABC_transporter-like_ATP-bd"/>
</dbReference>
<dbReference type="SUPFAM" id="SSF52540">
    <property type="entry name" value="P-loop containing nucleoside triphosphate hydrolases"/>
    <property type="match status" value="1"/>
</dbReference>
<organism evidence="6 7">
    <name type="scientific">Eubacterium cellulosolvens (strain ATCC 43171 / JCM 9499 / 6)</name>
    <name type="common">Cillobacterium cellulosolvens</name>
    <dbReference type="NCBI Taxonomy" id="633697"/>
    <lineage>
        <taxon>Bacteria</taxon>
        <taxon>Bacillati</taxon>
        <taxon>Bacillota</taxon>
        <taxon>Clostridia</taxon>
        <taxon>Eubacteriales</taxon>
        <taxon>Eubacteriaceae</taxon>
        <taxon>Eubacterium</taxon>
    </lineage>
</organism>
<keyword evidence="4" id="KW-0067">ATP-binding</keyword>
<dbReference type="OrthoDB" id="9802264at2"/>
<dbReference type="CDD" id="cd03255">
    <property type="entry name" value="ABC_MJ0796_LolCDE_FtsE"/>
    <property type="match status" value="1"/>
</dbReference>
<evidence type="ECO:0000313" key="6">
    <source>
        <dbReference type="EMBL" id="EIM58211.1"/>
    </source>
</evidence>